<dbReference type="Proteomes" id="UP000427906">
    <property type="component" value="Chromosome"/>
</dbReference>
<accession>A0A5K7YR34</accession>
<evidence type="ECO:0000256" key="1">
    <source>
        <dbReference type="SAM" id="Phobius"/>
    </source>
</evidence>
<proteinExistence type="predicted"/>
<dbReference type="EMBL" id="AP021874">
    <property type="protein sequence ID" value="BBO70820.1"/>
    <property type="molecule type" value="Genomic_DNA"/>
</dbReference>
<reference evidence="2 3" key="1">
    <citation type="submission" date="2019-11" db="EMBL/GenBank/DDBJ databases">
        <title>Comparative genomics of hydrocarbon-degrading Desulfosarcina strains.</title>
        <authorList>
            <person name="Watanabe M."/>
            <person name="Kojima H."/>
            <person name="Fukui M."/>
        </authorList>
    </citation>
    <scope>NUCLEOTIDE SEQUENCE [LARGE SCALE GENOMIC DNA]</scope>
    <source>
        <strain evidence="2 3">PL12</strain>
    </source>
</reference>
<sequence>MADNLVRIRKRTYLIFSFCMSGFLTILNIPSMHGYDLYPAGNFLFLPLPGHGADLSPDEMLLLDRLSVAGLAFSNSATYKNIADLKTNLEQRTAELTRDVEARQRIEEVLRASEEKHRLMAENLKDVLWTLPYAIEKLGHAVMCALA</sequence>
<name>A0A5K7YR34_9BACT</name>
<dbReference type="KEGG" id="dalk:DSCA_47500"/>
<keyword evidence="3" id="KW-1185">Reference proteome</keyword>
<dbReference type="AlphaFoldDB" id="A0A5K7YR34"/>
<evidence type="ECO:0000313" key="3">
    <source>
        <dbReference type="Proteomes" id="UP000427906"/>
    </source>
</evidence>
<gene>
    <name evidence="2" type="ORF">DSCA_47500</name>
</gene>
<feature type="transmembrane region" description="Helical" evidence="1">
    <location>
        <begin position="12"/>
        <end position="29"/>
    </location>
</feature>
<keyword evidence="1" id="KW-0812">Transmembrane</keyword>
<protein>
    <submittedName>
        <fullName evidence="2">Uncharacterized protein</fullName>
    </submittedName>
</protein>
<organism evidence="2 3">
    <name type="scientific">Desulfosarcina alkanivorans</name>
    <dbReference type="NCBI Taxonomy" id="571177"/>
    <lineage>
        <taxon>Bacteria</taxon>
        <taxon>Pseudomonadati</taxon>
        <taxon>Thermodesulfobacteriota</taxon>
        <taxon>Desulfobacteria</taxon>
        <taxon>Desulfobacterales</taxon>
        <taxon>Desulfosarcinaceae</taxon>
        <taxon>Desulfosarcina</taxon>
    </lineage>
</organism>
<evidence type="ECO:0000313" key="2">
    <source>
        <dbReference type="EMBL" id="BBO70820.1"/>
    </source>
</evidence>
<keyword evidence="1" id="KW-1133">Transmembrane helix</keyword>
<keyword evidence="1" id="KW-0472">Membrane</keyword>